<dbReference type="AlphaFoldDB" id="A0A9X2D5G4"/>
<organism evidence="1 2">
    <name type="scientific">Nocardioides bruguierae</name>
    <dbReference type="NCBI Taxonomy" id="2945102"/>
    <lineage>
        <taxon>Bacteria</taxon>
        <taxon>Bacillati</taxon>
        <taxon>Actinomycetota</taxon>
        <taxon>Actinomycetes</taxon>
        <taxon>Propionibacteriales</taxon>
        <taxon>Nocardioidaceae</taxon>
        <taxon>Nocardioides</taxon>
    </lineage>
</organism>
<sequence>MIGGPVGSPRRSWEWCRVPGCDQRIRWARVNDRPRAFEWEDRPPFTPEAGDALVLVNGQAFTPREAIEHYQVRLEITEAAARELVSGYPFHRLHQHTRDEIAAITSSN</sequence>
<keyword evidence="2" id="KW-1185">Reference proteome</keyword>
<evidence type="ECO:0000313" key="1">
    <source>
        <dbReference type="EMBL" id="MCM0619812.1"/>
    </source>
</evidence>
<gene>
    <name evidence="1" type="ORF">M8330_05840</name>
</gene>
<dbReference type="EMBL" id="JAMOIL010000006">
    <property type="protein sequence ID" value="MCM0619812.1"/>
    <property type="molecule type" value="Genomic_DNA"/>
</dbReference>
<proteinExistence type="predicted"/>
<name>A0A9X2D5G4_9ACTN</name>
<accession>A0A9X2D5G4</accession>
<dbReference type="Proteomes" id="UP001139485">
    <property type="component" value="Unassembled WGS sequence"/>
</dbReference>
<dbReference type="RefSeq" id="WP_250826562.1">
    <property type="nucleotide sequence ID" value="NZ_JAMOIL010000006.1"/>
</dbReference>
<comment type="caution">
    <text evidence="1">The sequence shown here is derived from an EMBL/GenBank/DDBJ whole genome shotgun (WGS) entry which is preliminary data.</text>
</comment>
<evidence type="ECO:0000313" key="2">
    <source>
        <dbReference type="Proteomes" id="UP001139485"/>
    </source>
</evidence>
<protein>
    <submittedName>
        <fullName evidence="1">Uncharacterized protein</fullName>
    </submittedName>
</protein>
<reference evidence="1" key="1">
    <citation type="submission" date="2022-05" db="EMBL/GenBank/DDBJ databases">
        <authorList>
            <person name="Tuo L."/>
        </authorList>
    </citation>
    <scope>NUCLEOTIDE SEQUENCE</scope>
    <source>
        <strain evidence="1">BSK12Z-4</strain>
    </source>
</reference>